<evidence type="ECO:0000313" key="2">
    <source>
        <dbReference type="Proteomes" id="UP000284706"/>
    </source>
</evidence>
<dbReference type="Proteomes" id="UP000284706">
    <property type="component" value="Unassembled WGS sequence"/>
</dbReference>
<evidence type="ECO:0000313" key="1">
    <source>
        <dbReference type="EMBL" id="PPQ68898.1"/>
    </source>
</evidence>
<accession>A0A409VRL4</accession>
<dbReference type="OrthoDB" id="2789562at2759"/>
<gene>
    <name evidence="1" type="ORF">CVT26_001836</name>
</gene>
<name>A0A409VRL4_9AGAR</name>
<dbReference type="AlphaFoldDB" id="A0A409VRL4"/>
<sequence>MSSEQKYPYTVARTAESSPETDALLAAILATDHLDEISNAEDFAAVERYISGHGRADGSGKTTVGLAFWLYPTGLYGPYHESREEEIELHGTLVTVERGADVAQAVAKTREGLRLRGIGHLHIAKAR</sequence>
<dbReference type="EMBL" id="NHYE01005585">
    <property type="protein sequence ID" value="PPQ68898.1"/>
    <property type="molecule type" value="Genomic_DNA"/>
</dbReference>
<reference evidence="1 2" key="1">
    <citation type="journal article" date="2018" name="Evol. Lett.">
        <title>Horizontal gene cluster transfer increased hallucinogenic mushroom diversity.</title>
        <authorList>
            <person name="Reynolds H.T."/>
            <person name="Vijayakumar V."/>
            <person name="Gluck-Thaler E."/>
            <person name="Korotkin H.B."/>
            <person name="Matheny P.B."/>
            <person name="Slot J.C."/>
        </authorList>
    </citation>
    <scope>NUCLEOTIDE SEQUENCE [LARGE SCALE GENOMIC DNA]</scope>
    <source>
        <strain evidence="1 2">SRW20</strain>
    </source>
</reference>
<comment type="caution">
    <text evidence="1">The sequence shown here is derived from an EMBL/GenBank/DDBJ whole genome shotgun (WGS) entry which is preliminary data.</text>
</comment>
<dbReference type="InParanoid" id="A0A409VRL4"/>
<proteinExistence type="predicted"/>
<protein>
    <submittedName>
        <fullName evidence="1">Uncharacterized protein</fullName>
    </submittedName>
</protein>
<keyword evidence="2" id="KW-1185">Reference proteome</keyword>
<organism evidence="1 2">
    <name type="scientific">Gymnopilus dilepis</name>
    <dbReference type="NCBI Taxonomy" id="231916"/>
    <lineage>
        <taxon>Eukaryota</taxon>
        <taxon>Fungi</taxon>
        <taxon>Dikarya</taxon>
        <taxon>Basidiomycota</taxon>
        <taxon>Agaricomycotina</taxon>
        <taxon>Agaricomycetes</taxon>
        <taxon>Agaricomycetidae</taxon>
        <taxon>Agaricales</taxon>
        <taxon>Agaricineae</taxon>
        <taxon>Hymenogastraceae</taxon>
        <taxon>Gymnopilus</taxon>
    </lineage>
</organism>